<dbReference type="AlphaFoldDB" id="A0A8P4GP60"/>
<evidence type="ECO:0000259" key="7">
    <source>
        <dbReference type="Pfam" id="PF00412"/>
    </source>
</evidence>
<evidence type="ECO:0000256" key="1">
    <source>
        <dbReference type="ARBA" id="ARBA00004123"/>
    </source>
</evidence>
<gene>
    <name evidence="8" type="primary">csrp3</name>
</gene>
<evidence type="ECO:0000256" key="3">
    <source>
        <dbReference type="ARBA" id="ARBA00022737"/>
    </source>
</evidence>
<name>A0A8P4GP60_DICLA</name>
<evidence type="ECO:0000256" key="2">
    <source>
        <dbReference type="ARBA" id="ARBA00022723"/>
    </source>
</evidence>
<dbReference type="GO" id="GO:0008307">
    <property type="term" value="F:structural constituent of muscle"/>
    <property type="evidence" value="ECO:0007669"/>
    <property type="project" value="TreeGrafter"/>
</dbReference>
<dbReference type="GeneTree" id="ENSGT00940000159533"/>
<keyword evidence="9" id="KW-1185">Reference proteome</keyword>
<keyword evidence="2" id="KW-0479">Metal-binding</keyword>
<dbReference type="GO" id="GO:0042805">
    <property type="term" value="F:actinin binding"/>
    <property type="evidence" value="ECO:0007669"/>
    <property type="project" value="TreeGrafter"/>
</dbReference>
<keyword evidence="5" id="KW-0440">LIM domain</keyword>
<evidence type="ECO:0000256" key="5">
    <source>
        <dbReference type="ARBA" id="ARBA00023038"/>
    </source>
</evidence>
<dbReference type="GO" id="GO:0046872">
    <property type="term" value="F:metal ion binding"/>
    <property type="evidence" value="ECO:0007669"/>
    <property type="project" value="UniProtKB-KW"/>
</dbReference>
<evidence type="ECO:0000313" key="9">
    <source>
        <dbReference type="Proteomes" id="UP000694389"/>
    </source>
</evidence>
<organism evidence="8 9">
    <name type="scientific">Dicentrarchus labrax</name>
    <name type="common">European seabass</name>
    <name type="synonym">Morone labrax</name>
    <dbReference type="NCBI Taxonomy" id="13489"/>
    <lineage>
        <taxon>Eukaryota</taxon>
        <taxon>Metazoa</taxon>
        <taxon>Chordata</taxon>
        <taxon>Craniata</taxon>
        <taxon>Vertebrata</taxon>
        <taxon>Euteleostomi</taxon>
        <taxon>Actinopterygii</taxon>
        <taxon>Neopterygii</taxon>
        <taxon>Teleostei</taxon>
        <taxon>Neoteleostei</taxon>
        <taxon>Acanthomorphata</taxon>
        <taxon>Eupercaria</taxon>
        <taxon>Moronidae</taxon>
        <taxon>Dicentrarchus</taxon>
    </lineage>
</organism>
<dbReference type="GO" id="GO:0005634">
    <property type="term" value="C:nucleus"/>
    <property type="evidence" value="ECO:0007669"/>
    <property type="project" value="UniProtKB-SubCell"/>
</dbReference>
<sequence>MPNWGGGAKCAACEKTVYHAEEIQCNGRSFHKTCFICSLNHNQLLQTPTLINFPRSLGVQTAALAAPKPSTQQRRLWERGSLLRQKLRPKRIWTGERGHVGGTRVNTCDFKRNLKLTLTASHGNCFYGDSAFTFTLDDVLHA</sequence>
<evidence type="ECO:0000256" key="6">
    <source>
        <dbReference type="ARBA" id="ARBA00023242"/>
    </source>
</evidence>
<proteinExistence type="predicted"/>
<keyword evidence="6" id="KW-0539">Nucleus</keyword>
<evidence type="ECO:0000313" key="8">
    <source>
        <dbReference type="Ensembl" id="ENSDLAP00005081554.1"/>
    </source>
</evidence>
<keyword evidence="4" id="KW-0862">Zinc</keyword>
<dbReference type="InterPro" id="IPR001781">
    <property type="entry name" value="Znf_LIM"/>
</dbReference>
<dbReference type="GO" id="GO:0060537">
    <property type="term" value="P:muscle tissue development"/>
    <property type="evidence" value="ECO:0007669"/>
    <property type="project" value="TreeGrafter"/>
</dbReference>
<evidence type="ECO:0000256" key="4">
    <source>
        <dbReference type="ARBA" id="ARBA00022833"/>
    </source>
</evidence>
<accession>A0A8P4GP60</accession>
<dbReference type="PANTHER" id="PTHR24215:SF1">
    <property type="entry name" value="CYSTEINE AND GLYCINE-RICH PROTEIN 3"/>
    <property type="match status" value="1"/>
</dbReference>
<dbReference type="GO" id="GO:0045214">
    <property type="term" value="P:sarcomere organization"/>
    <property type="evidence" value="ECO:0007669"/>
    <property type="project" value="TreeGrafter"/>
</dbReference>
<dbReference type="GO" id="GO:0030018">
    <property type="term" value="C:Z disc"/>
    <property type="evidence" value="ECO:0007669"/>
    <property type="project" value="TreeGrafter"/>
</dbReference>
<dbReference type="Gene3D" id="2.10.110.10">
    <property type="entry name" value="Cysteine Rich Protein"/>
    <property type="match status" value="1"/>
</dbReference>
<dbReference type="Ensembl" id="ENSDLAT00005076160.1">
    <property type="protein sequence ID" value="ENSDLAP00005081554.1"/>
    <property type="gene ID" value="ENSDLAG00005032855.1"/>
</dbReference>
<keyword evidence="3" id="KW-0677">Repeat</keyword>
<dbReference type="PANTHER" id="PTHR24215">
    <property type="entry name" value="RHO-GTPASE-ACTIVATING PROTEIN LRG1"/>
    <property type="match status" value="1"/>
</dbReference>
<reference evidence="8" key="2">
    <citation type="submission" date="2025-09" db="UniProtKB">
        <authorList>
            <consortium name="Ensembl"/>
        </authorList>
    </citation>
    <scope>IDENTIFICATION</scope>
</reference>
<reference evidence="8" key="1">
    <citation type="submission" date="2025-08" db="UniProtKB">
        <authorList>
            <consortium name="Ensembl"/>
        </authorList>
    </citation>
    <scope>IDENTIFICATION</scope>
</reference>
<protein>
    <submittedName>
        <fullName evidence="8">Cysteine and glycine-rich protein 3 (cardiac LIM protein)</fullName>
    </submittedName>
</protein>
<dbReference type="SUPFAM" id="SSF57716">
    <property type="entry name" value="Glucocorticoid receptor-like (DNA-binding domain)"/>
    <property type="match status" value="1"/>
</dbReference>
<comment type="subcellular location">
    <subcellularLocation>
        <location evidence="1">Nucleus</location>
    </subcellularLocation>
</comment>
<dbReference type="Proteomes" id="UP000694389">
    <property type="component" value="Unassembled WGS sequence"/>
</dbReference>
<dbReference type="GO" id="GO:0060048">
    <property type="term" value="P:cardiac muscle contraction"/>
    <property type="evidence" value="ECO:0007669"/>
    <property type="project" value="TreeGrafter"/>
</dbReference>
<feature type="domain" description="LIM zinc-binding" evidence="7">
    <location>
        <begin position="10"/>
        <end position="47"/>
    </location>
</feature>
<dbReference type="Pfam" id="PF00412">
    <property type="entry name" value="LIM"/>
    <property type="match status" value="1"/>
</dbReference>